<reference evidence="1" key="1">
    <citation type="submission" date="2018-02" db="EMBL/GenBank/DDBJ databases">
        <title>Rhizophora mucronata_Transcriptome.</title>
        <authorList>
            <person name="Meera S.P."/>
            <person name="Sreeshan A."/>
            <person name="Augustine A."/>
        </authorList>
    </citation>
    <scope>NUCLEOTIDE SEQUENCE</scope>
    <source>
        <tissue evidence="1">Leaf</tissue>
    </source>
</reference>
<sequence>MPRGLNPSIVTFNVGQYLITFV</sequence>
<name>A0A2P2L857_RHIMU</name>
<dbReference type="EMBL" id="GGEC01033677">
    <property type="protein sequence ID" value="MBX14161.1"/>
    <property type="molecule type" value="Transcribed_RNA"/>
</dbReference>
<evidence type="ECO:0000313" key="1">
    <source>
        <dbReference type="EMBL" id="MBX14161.1"/>
    </source>
</evidence>
<protein>
    <submittedName>
        <fullName evidence="1">Uncharacterized protein</fullName>
    </submittedName>
</protein>
<dbReference type="AlphaFoldDB" id="A0A2P2L857"/>
<accession>A0A2P2L857</accession>
<organism evidence="1">
    <name type="scientific">Rhizophora mucronata</name>
    <name type="common">Asiatic mangrove</name>
    <dbReference type="NCBI Taxonomy" id="61149"/>
    <lineage>
        <taxon>Eukaryota</taxon>
        <taxon>Viridiplantae</taxon>
        <taxon>Streptophyta</taxon>
        <taxon>Embryophyta</taxon>
        <taxon>Tracheophyta</taxon>
        <taxon>Spermatophyta</taxon>
        <taxon>Magnoliopsida</taxon>
        <taxon>eudicotyledons</taxon>
        <taxon>Gunneridae</taxon>
        <taxon>Pentapetalae</taxon>
        <taxon>rosids</taxon>
        <taxon>fabids</taxon>
        <taxon>Malpighiales</taxon>
        <taxon>Rhizophoraceae</taxon>
        <taxon>Rhizophora</taxon>
    </lineage>
</organism>
<proteinExistence type="predicted"/>